<feature type="compositionally biased region" description="Acidic residues" evidence="1">
    <location>
        <begin position="285"/>
        <end position="295"/>
    </location>
</feature>
<dbReference type="Proteomes" id="UP001589890">
    <property type="component" value="Unassembled WGS sequence"/>
</dbReference>
<proteinExistence type="predicted"/>
<evidence type="ECO:0000313" key="3">
    <source>
        <dbReference type="Proteomes" id="UP001589890"/>
    </source>
</evidence>
<reference evidence="2 3" key="1">
    <citation type="submission" date="2024-09" db="EMBL/GenBank/DDBJ databases">
        <authorList>
            <person name="Sun Q."/>
            <person name="Mori K."/>
        </authorList>
    </citation>
    <scope>NUCLEOTIDE SEQUENCE [LARGE SCALE GENOMIC DNA]</scope>
    <source>
        <strain evidence="2 3">CGMCC 1.15906</strain>
    </source>
</reference>
<accession>A0ABV6QVX5</accession>
<feature type="region of interest" description="Disordered" evidence="1">
    <location>
        <begin position="222"/>
        <end position="328"/>
    </location>
</feature>
<dbReference type="RefSeq" id="WP_380053852.1">
    <property type="nucleotide sequence ID" value="NZ_JBHLTC010000037.1"/>
</dbReference>
<sequence>MQLSAHAISVKGPHAPMLAPTSIAVSGHQLVLLAGDPGASHTAASLGLSGRLRVDGGGVTLDGKADMAALRRRVAVVDTPGITEPDDALPVRTVIGEELAIAGRKAGRRAVQAWLEENDASEFGEMRFEHLPVDARTRLLAELTVARPDVQVVILTLPDRLGGDPHHWYGVGRDLAARGYGVVITCSESSARLLDVPAARLGSLEPPPPVQVPPVVKPVETTETTEAVAAEEEAAEAEAAEAEAEAAEAEAPEAEVAEAGDDPSRKDMLIPPPPSPKPAAAPTEAETDTQDEPEAEPGTASADEAADEVSEEQDKKSDAGTSGAKEQA</sequence>
<feature type="compositionally biased region" description="Acidic residues" evidence="1">
    <location>
        <begin position="229"/>
        <end position="261"/>
    </location>
</feature>
<feature type="compositionally biased region" description="Pro residues" evidence="1">
    <location>
        <begin position="270"/>
        <end position="279"/>
    </location>
</feature>
<comment type="caution">
    <text evidence="2">The sequence shown here is derived from an EMBL/GenBank/DDBJ whole genome shotgun (WGS) entry which is preliminary data.</text>
</comment>
<name>A0ABV6QVX5_9ACTN</name>
<protein>
    <recommendedName>
        <fullName evidence="4">ABC transporter ATP-binding protein</fullName>
    </recommendedName>
</protein>
<organism evidence="2 3">
    <name type="scientific">Kribbella deserti</name>
    <dbReference type="NCBI Taxonomy" id="1926257"/>
    <lineage>
        <taxon>Bacteria</taxon>
        <taxon>Bacillati</taxon>
        <taxon>Actinomycetota</taxon>
        <taxon>Actinomycetes</taxon>
        <taxon>Propionibacteriales</taxon>
        <taxon>Kribbellaceae</taxon>
        <taxon>Kribbella</taxon>
    </lineage>
</organism>
<evidence type="ECO:0000313" key="2">
    <source>
        <dbReference type="EMBL" id="MFC0628161.1"/>
    </source>
</evidence>
<keyword evidence="3" id="KW-1185">Reference proteome</keyword>
<evidence type="ECO:0008006" key="4">
    <source>
        <dbReference type="Google" id="ProtNLM"/>
    </source>
</evidence>
<dbReference type="InterPro" id="IPR027417">
    <property type="entry name" value="P-loop_NTPase"/>
</dbReference>
<dbReference type="EMBL" id="JBHLTC010000037">
    <property type="protein sequence ID" value="MFC0628161.1"/>
    <property type="molecule type" value="Genomic_DNA"/>
</dbReference>
<dbReference type="Gene3D" id="3.40.50.300">
    <property type="entry name" value="P-loop containing nucleotide triphosphate hydrolases"/>
    <property type="match status" value="1"/>
</dbReference>
<gene>
    <name evidence="2" type="ORF">ACFFGN_29095</name>
</gene>
<evidence type="ECO:0000256" key="1">
    <source>
        <dbReference type="SAM" id="MobiDB-lite"/>
    </source>
</evidence>